<comment type="caution">
    <text evidence="1">The sequence shown here is derived from an EMBL/GenBank/DDBJ whole genome shotgun (WGS) entry which is preliminary data.</text>
</comment>
<dbReference type="AlphaFoldDB" id="A0A839IP57"/>
<proteinExistence type="predicted"/>
<reference evidence="1 2" key="1">
    <citation type="submission" date="2020-08" db="EMBL/GenBank/DDBJ databases">
        <title>Oceanospirillum sp. nov. isolated from marine sediment.</title>
        <authorList>
            <person name="Ji X."/>
        </authorList>
    </citation>
    <scope>NUCLEOTIDE SEQUENCE [LARGE SCALE GENOMIC DNA]</scope>
    <source>
        <strain evidence="1 2">D5</strain>
    </source>
</reference>
<protein>
    <submittedName>
        <fullName evidence="1">Uncharacterized protein</fullName>
    </submittedName>
</protein>
<accession>A0A839IP57</accession>
<dbReference type="EMBL" id="JACJFM010000007">
    <property type="protein sequence ID" value="MBB1486464.1"/>
    <property type="molecule type" value="Genomic_DNA"/>
</dbReference>
<sequence length="89" mass="9987">MSQINQSINHYIVPLEGALKAIAELEAGHSPGNWLLSLKLLYDGEPSGQASFNLYGYSEPEAKELVQNIHRHEFIMREIDDLLFGDSDT</sequence>
<evidence type="ECO:0000313" key="1">
    <source>
        <dbReference type="EMBL" id="MBB1486464.1"/>
    </source>
</evidence>
<name>A0A839IP57_9GAMM</name>
<evidence type="ECO:0000313" key="2">
    <source>
        <dbReference type="Proteomes" id="UP000565262"/>
    </source>
</evidence>
<organism evidence="1 2">
    <name type="scientific">Oceanospirillum sediminis</name>
    <dbReference type="NCBI Taxonomy" id="2760088"/>
    <lineage>
        <taxon>Bacteria</taxon>
        <taxon>Pseudomonadati</taxon>
        <taxon>Pseudomonadota</taxon>
        <taxon>Gammaproteobacteria</taxon>
        <taxon>Oceanospirillales</taxon>
        <taxon>Oceanospirillaceae</taxon>
        <taxon>Oceanospirillum</taxon>
    </lineage>
</organism>
<dbReference type="Proteomes" id="UP000565262">
    <property type="component" value="Unassembled WGS sequence"/>
</dbReference>
<keyword evidence="2" id="KW-1185">Reference proteome</keyword>
<gene>
    <name evidence="1" type="ORF">H4O21_07560</name>
</gene>
<dbReference type="RefSeq" id="WP_182808244.1">
    <property type="nucleotide sequence ID" value="NZ_JACJFM010000007.1"/>
</dbReference>